<organism evidence="1 2">
    <name type="scientific">Sphingosinicella rhizophila</name>
    <dbReference type="NCBI Taxonomy" id="3050082"/>
    <lineage>
        <taxon>Bacteria</taxon>
        <taxon>Pseudomonadati</taxon>
        <taxon>Pseudomonadota</taxon>
        <taxon>Alphaproteobacteria</taxon>
        <taxon>Sphingomonadales</taxon>
        <taxon>Sphingosinicellaceae</taxon>
        <taxon>Sphingosinicella</taxon>
    </lineage>
</organism>
<protein>
    <recommendedName>
        <fullName evidence="3">DUF2285 domain-containing protein</fullName>
    </recommendedName>
</protein>
<dbReference type="Proteomes" id="UP001259572">
    <property type="component" value="Unassembled WGS sequence"/>
</dbReference>
<evidence type="ECO:0000313" key="1">
    <source>
        <dbReference type="EMBL" id="MDT9598614.1"/>
    </source>
</evidence>
<comment type="caution">
    <text evidence="1">The sequence shown here is derived from an EMBL/GenBank/DDBJ whole genome shotgun (WGS) entry which is preliminary data.</text>
</comment>
<sequence length="104" mass="11557">MSCRELTPFDRLDRVAPKGGLVLDYDRRHLLIYAELLYAEAAGLDWQSGALDILGIDPLVDPDHARSCWDSHLARARWITSEGLDDAIEAFGNLPLHVGSNSLK</sequence>
<accession>A0ABU3Q5C8</accession>
<proteinExistence type="predicted"/>
<dbReference type="RefSeq" id="WP_315724827.1">
    <property type="nucleotide sequence ID" value="NZ_JAVUPU010000003.1"/>
</dbReference>
<dbReference type="EMBL" id="JAVUPU010000003">
    <property type="protein sequence ID" value="MDT9598614.1"/>
    <property type="molecule type" value="Genomic_DNA"/>
</dbReference>
<name>A0ABU3Q5C8_9SPHN</name>
<evidence type="ECO:0008006" key="3">
    <source>
        <dbReference type="Google" id="ProtNLM"/>
    </source>
</evidence>
<evidence type="ECO:0000313" key="2">
    <source>
        <dbReference type="Proteomes" id="UP001259572"/>
    </source>
</evidence>
<gene>
    <name evidence="1" type="ORF">RQX22_06595</name>
</gene>
<reference evidence="1 2" key="1">
    <citation type="submission" date="2023-05" db="EMBL/GenBank/DDBJ databases">
        <authorList>
            <person name="Guo Y."/>
        </authorList>
    </citation>
    <scope>NUCLEOTIDE SEQUENCE [LARGE SCALE GENOMIC DNA]</scope>
    <source>
        <strain evidence="1 2">GR2756</strain>
    </source>
</reference>
<keyword evidence="2" id="KW-1185">Reference proteome</keyword>